<dbReference type="SMART" id="SM00220">
    <property type="entry name" value="S_TKc"/>
    <property type="match status" value="1"/>
</dbReference>
<dbReference type="InterPro" id="IPR024171">
    <property type="entry name" value="SRK-like_kinase"/>
</dbReference>
<evidence type="ECO:0000256" key="7">
    <source>
        <dbReference type="ARBA" id="ARBA00022729"/>
    </source>
</evidence>
<keyword evidence="12 19" id="KW-1133">Transmembrane helix</keyword>
<evidence type="ECO:0000256" key="13">
    <source>
        <dbReference type="ARBA" id="ARBA00023136"/>
    </source>
</evidence>
<dbReference type="PROSITE" id="PS00108">
    <property type="entry name" value="PROTEIN_KINASE_ST"/>
    <property type="match status" value="1"/>
</dbReference>
<dbReference type="PANTHER" id="PTHR47976:SF108">
    <property type="entry name" value="G-TYPE LECTIN S-RECEPTOR-LIKE SERINE_THREONINE-PROTEIN KINASE LECRK1"/>
    <property type="match status" value="1"/>
</dbReference>
<dbReference type="InterPro" id="IPR000719">
    <property type="entry name" value="Prot_kinase_dom"/>
</dbReference>
<dbReference type="Proteomes" id="UP000829196">
    <property type="component" value="Unassembled WGS sequence"/>
</dbReference>
<evidence type="ECO:0000256" key="8">
    <source>
        <dbReference type="ARBA" id="ARBA00022734"/>
    </source>
</evidence>
<keyword evidence="4" id="KW-0245">EGF-like domain</keyword>
<dbReference type="Gene3D" id="2.90.10.10">
    <property type="entry name" value="Bulb-type lectin domain"/>
    <property type="match status" value="2"/>
</dbReference>
<evidence type="ECO:0000313" key="23">
    <source>
        <dbReference type="Proteomes" id="UP000829196"/>
    </source>
</evidence>
<keyword evidence="11" id="KW-0067">ATP-binding</keyword>
<evidence type="ECO:0000256" key="4">
    <source>
        <dbReference type="ARBA" id="ARBA00022536"/>
    </source>
</evidence>
<dbReference type="GO" id="GO:0030246">
    <property type="term" value="F:carbohydrate binding"/>
    <property type="evidence" value="ECO:0007669"/>
    <property type="project" value="UniProtKB-KW"/>
</dbReference>
<feature type="chain" id="PRO_5035924414" description="non-specific serine/threonine protein kinase" evidence="20">
    <location>
        <begin position="23"/>
        <end position="722"/>
    </location>
</feature>
<dbReference type="SUPFAM" id="SSF56112">
    <property type="entry name" value="Protein kinase-like (PK-like)"/>
    <property type="match status" value="1"/>
</dbReference>
<comment type="subcellular location">
    <subcellularLocation>
        <location evidence="1">Membrane</location>
        <topology evidence="1">Single-pass type I membrane protein</topology>
    </subcellularLocation>
</comment>
<dbReference type="GO" id="GO:0016020">
    <property type="term" value="C:membrane"/>
    <property type="evidence" value="ECO:0007669"/>
    <property type="project" value="UniProtKB-SubCell"/>
</dbReference>
<dbReference type="InterPro" id="IPR036426">
    <property type="entry name" value="Bulb-type_lectin_dom_sf"/>
</dbReference>
<comment type="catalytic activity">
    <reaction evidence="17">
        <text>L-threonyl-[protein] + ATP = O-phospho-L-threonyl-[protein] + ADP + H(+)</text>
        <dbReference type="Rhea" id="RHEA:46608"/>
        <dbReference type="Rhea" id="RHEA-COMP:11060"/>
        <dbReference type="Rhea" id="RHEA-COMP:11605"/>
        <dbReference type="ChEBI" id="CHEBI:15378"/>
        <dbReference type="ChEBI" id="CHEBI:30013"/>
        <dbReference type="ChEBI" id="CHEBI:30616"/>
        <dbReference type="ChEBI" id="CHEBI:61977"/>
        <dbReference type="ChEBI" id="CHEBI:456216"/>
        <dbReference type="EC" id="2.7.11.1"/>
    </reaction>
</comment>
<name>A0A8T3B4H0_DENNO</name>
<evidence type="ECO:0000256" key="9">
    <source>
        <dbReference type="ARBA" id="ARBA00022741"/>
    </source>
</evidence>
<organism evidence="22 23">
    <name type="scientific">Dendrobium nobile</name>
    <name type="common">Orchid</name>
    <dbReference type="NCBI Taxonomy" id="94219"/>
    <lineage>
        <taxon>Eukaryota</taxon>
        <taxon>Viridiplantae</taxon>
        <taxon>Streptophyta</taxon>
        <taxon>Embryophyta</taxon>
        <taxon>Tracheophyta</taxon>
        <taxon>Spermatophyta</taxon>
        <taxon>Magnoliopsida</taxon>
        <taxon>Liliopsida</taxon>
        <taxon>Asparagales</taxon>
        <taxon>Orchidaceae</taxon>
        <taxon>Epidendroideae</taxon>
        <taxon>Malaxideae</taxon>
        <taxon>Dendrobiinae</taxon>
        <taxon>Dendrobium</taxon>
    </lineage>
</organism>
<keyword evidence="13 19" id="KW-0472">Membrane</keyword>
<dbReference type="FunFam" id="3.30.200.20:FF:000059">
    <property type="entry name" value="S-receptor-like serine/threonine-protein kinase"/>
    <property type="match status" value="1"/>
</dbReference>
<evidence type="ECO:0000256" key="11">
    <source>
        <dbReference type="ARBA" id="ARBA00022840"/>
    </source>
</evidence>
<keyword evidence="7 20" id="KW-0732">Signal</keyword>
<dbReference type="PIRSF" id="PIRSF000641">
    <property type="entry name" value="SRK"/>
    <property type="match status" value="1"/>
</dbReference>
<accession>A0A8T3B4H0</accession>
<comment type="caution">
    <text evidence="22">The sequence shown here is derived from an EMBL/GenBank/DDBJ whole genome shotgun (WGS) entry which is preliminary data.</text>
</comment>
<evidence type="ECO:0000256" key="18">
    <source>
        <dbReference type="ARBA" id="ARBA00048679"/>
    </source>
</evidence>
<keyword evidence="6 19" id="KW-0812">Transmembrane</keyword>
<dbReference type="PROSITE" id="PS50011">
    <property type="entry name" value="PROTEIN_KINASE_DOM"/>
    <property type="match status" value="1"/>
</dbReference>
<keyword evidence="14" id="KW-1015">Disulfide bond</keyword>
<keyword evidence="23" id="KW-1185">Reference proteome</keyword>
<dbReference type="GO" id="GO:0004674">
    <property type="term" value="F:protein serine/threonine kinase activity"/>
    <property type="evidence" value="ECO:0007669"/>
    <property type="project" value="UniProtKB-KW"/>
</dbReference>
<dbReference type="EC" id="2.7.11.1" evidence="2"/>
<dbReference type="GO" id="GO:0005524">
    <property type="term" value="F:ATP binding"/>
    <property type="evidence" value="ECO:0007669"/>
    <property type="project" value="UniProtKB-KW"/>
</dbReference>
<evidence type="ECO:0000256" key="6">
    <source>
        <dbReference type="ARBA" id="ARBA00022692"/>
    </source>
</evidence>
<dbReference type="PANTHER" id="PTHR47976">
    <property type="entry name" value="G-TYPE LECTIN S-RECEPTOR-LIKE SERINE/THREONINE-PROTEIN KINASE SD2-5"/>
    <property type="match status" value="1"/>
</dbReference>
<evidence type="ECO:0000313" key="22">
    <source>
        <dbReference type="EMBL" id="KAI0503895.1"/>
    </source>
</evidence>
<evidence type="ECO:0000256" key="19">
    <source>
        <dbReference type="SAM" id="Phobius"/>
    </source>
</evidence>
<dbReference type="FunFam" id="1.10.510.10:FF:000537">
    <property type="entry name" value="Putative receptor-like protein kinase"/>
    <property type="match status" value="1"/>
</dbReference>
<evidence type="ECO:0000256" key="17">
    <source>
        <dbReference type="ARBA" id="ARBA00047899"/>
    </source>
</evidence>
<evidence type="ECO:0000256" key="12">
    <source>
        <dbReference type="ARBA" id="ARBA00022989"/>
    </source>
</evidence>
<dbReference type="SMR" id="A0A8T3B4H0"/>
<dbReference type="SUPFAM" id="SSF51110">
    <property type="entry name" value="alpha-D-mannose-specific plant lectins"/>
    <property type="match status" value="1"/>
</dbReference>
<keyword evidence="5" id="KW-0808">Transferase</keyword>
<dbReference type="InterPro" id="IPR008271">
    <property type="entry name" value="Ser/Thr_kinase_AS"/>
</dbReference>
<keyword evidence="9" id="KW-0547">Nucleotide-binding</keyword>
<comment type="catalytic activity">
    <reaction evidence="18">
        <text>L-seryl-[protein] + ATP = O-phospho-L-seryl-[protein] + ADP + H(+)</text>
        <dbReference type="Rhea" id="RHEA:17989"/>
        <dbReference type="Rhea" id="RHEA-COMP:9863"/>
        <dbReference type="Rhea" id="RHEA-COMP:11604"/>
        <dbReference type="ChEBI" id="CHEBI:15378"/>
        <dbReference type="ChEBI" id="CHEBI:29999"/>
        <dbReference type="ChEBI" id="CHEBI:30616"/>
        <dbReference type="ChEBI" id="CHEBI:83421"/>
        <dbReference type="ChEBI" id="CHEBI:456216"/>
        <dbReference type="EC" id="2.7.11.1"/>
    </reaction>
</comment>
<evidence type="ECO:0000259" key="21">
    <source>
        <dbReference type="PROSITE" id="PS50011"/>
    </source>
</evidence>
<keyword evidence="3" id="KW-0723">Serine/threonine-protein kinase</keyword>
<evidence type="ECO:0000256" key="5">
    <source>
        <dbReference type="ARBA" id="ARBA00022679"/>
    </source>
</evidence>
<protein>
    <recommendedName>
        <fullName evidence="2">non-specific serine/threonine protein kinase</fullName>
        <ecNumber evidence="2">2.7.11.1</ecNumber>
    </recommendedName>
</protein>
<proteinExistence type="predicted"/>
<evidence type="ECO:0000256" key="3">
    <source>
        <dbReference type="ARBA" id="ARBA00022527"/>
    </source>
</evidence>
<dbReference type="InterPro" id="IPR011009">
    <property type="entry name" value="Kinase-like_dom_sf"/>
</dbReference>
<feature type="transmembrane region" description="Helical" evidence="19">
    <location>
        <begin position="414"/>
        <end position="440"/>
    </location>
</feature>
<dbReference type="Gene3D" id="1.10.510.10">
    <property type="entry name" value="Transferase(Phosphotransferase) domain 1"/>
    <property type="match status" value="1"/>
</dbReference>
<dbReference type="InterPro" id="IPR051343">
    <property type="entry name" value="G-type_lectin_kinases/EP1-like"/>
</dbReference>
<evidence type="ECO:0000256" key="10">
    <source>
        <dbReference type="ARBA" id="ARBA00022777"/>
    </source>
</evidence>
<keyword evidence="15" id="KW-0675">Receptor</keyword>
<feature type="transmembrane region" description="Helical" evidence="19">
    <location>
        <begin position="53"/>
        <end position="75"/>
    </location>
</feature>
<gene>
    <name evidence="22" type="ORF">KFK09_014839</name>
</gene>
<dbReference type="OrthoDB" id="1930390at2759"/>
<dbReference type="Gene3D" id="3.30.200.20">
    <property type="entry name" value="Phosphorylase Kinase, domain 1"/>
    <property type="match status" value="1"/>
</dbReference>
<evidence type="ECO:0000256" key="1">
    <source>
        <dbReference type="ARBA" id="ARBA00004479"/>
    </source>
</evidence>
<evidence type="ECO:0000256" key="15">
    <source>
        <dbReference type="ARBA" id="ARBA00023170"/>
    </source>
</evidence>
<keyword evidence="8" id="KW-0430">Lectin</keyword>
<keyword evidence="16" id="KW-0325">Glycoprotein</keyword>
<sequence length="722" mass="80806">MGFPPFFLLLLLTIIAFTVAAAQPQSNIPLSSFLTTTTAGARNLSWLSPSGDFAFGFLPLPTNASLFLLAIWFANLPNTTTLSLRDPIGTEVWNPGAPEASYAAMLDTGDFVLVASDSSVLWNSFSDPTDTILPTQILRPDTTVLAKLSDDDFSDGRFKLLKQANGNLVFYQNAVPTATSYSPYWDANSMIANSRLVFNVLGSIDLMSPNGSVLSTLTTTTMKSSSDYYHRGTLDYDGVFRHYIHPKPTTIVSSAAEWLLMDFKLTNICENLITTTGSGACGYNSYCGYDKKQMVSCQCPVGYSWINLNKTYMGCKPNFTMPSCISGAPNKGFQMVRVEKLDFPKDDYDQFNPKNEADGEQHCLDDCFCAASKKKLPLSNGRKGNYVSRIAFIKVGNDDNIPSTRTPLTKKRTWILPGSLLIASSVVLNFIILSITLIYFRASLRKQNHELNDSVLGLNLKAFTYKELEEATKGFSEELGRGACGTVYRGYLNLELTVTSDLAVKKLRDFHPDIDKEFANEVKYIGQTHHKNLVSLLGYCNQDTKRLLVYEYMSNCSLASYLFSGILPPWEQRVEIMLGIARGLRYFHEECSTQIIHCDIKPQNILLDKNFNPRISDFGLAKLLKTNQTRTNTGIRGTKRYVAPEWFRNIAITAKVDVYSFGVMVLEILFCRKNVEKDMEEEKALLTFWVSDCYNDGQINALVEGDEEARADMGRVERFLME</sequence>
<feature type="domain" description="Protein kinase" evidence="21">
    <location>
        <begin position="473"/>
        <end position="722"/>
    </location>
</feature>
<dbReference type="EMBL" id="JAGYWB010000011">
    <property type="protein sequence ID" value="KAI0503895.1"/>
    <property type="molecule type" value="Genomic_DNA"/>
</dbReference>
<evidence type="ECO:0000256" key="2">
    <source>
        <dbReference type="ARBA" id="ARBA00012513"/>
    </source>
</evidence>
<reference evidence="22" key="1">
    <citation type="journal article" date="2022" name="Front. Genet.">
        <title>Chromosome-Scale Assembly of the Dendrobium nobile Genome Provides Insights Into the Molecular Mechanism of the Biosynthesis of the Medicinal Active Ingredient of Dendrobium.</title>
        <authorList>
            <person name="Xu Q."/>
            <person name="Niu S.-C."/>
            <person name="Li K.-L."/>
            <person name="Zheng P.-J."/>
            <person name="Zhang X.-J."/>
            <person name="Jia Y."/>
            <person name="Liu Y."/>
            <person name="Niu Y.-X."/>
            <person name="Yu L.-H."/>
            <person name="Chen D.-F."/>
            <person name="Zhang G.-Q."/>
        </authorList>
    </citation>
    <scope>NUCLEOTIDE SEQUENCE</scope>
    <source>
        <tissue evidence="22">Leaf</tissue>
    </source>
</reference>
<dbReference type="Pfam" id="PF00069">
    <property type="entry name" value="Pkinase"/>
    <property type="match status" value="1"/>
</dbReference>
<dbReference type="AlphaFoldDB" id="A0A8T3B4H0"/>
<keyword evidence="10" id="KW-0418">Kinase</keyword>
<feature type="signal peptide" evidence="20">
    <location>
        <begin position="1"/>
        <end position="22"/>
    </location>
</feature>
<evidence type="ECO:0000256" key="20">
    <source>
        <dbReference type="SAM" id="SignalP"/>
    </source>
</evidence>
<evidence type="ECO:0000256" key="14">
    <source>
        <dbReference type="ARBA" id="ARBA00023157"/>
    </source>
</evidence>
<evidence type="ECO:0000256" key="16">
    <source>
        <dbReference type="ARBA" id="ARBA00023180"/>
    </source>
</evidence>